<dbReference type="Proteomes" id="UP001155483">
    <property type="component" value="Unassembled WGS sequence"/>
</dbReference>
<dbReference type="RefSeq" id="WP_279299566.1">
    <property type="nucleotide sequence ID" value="NZ_JAOTIF010000028.1"/>
</dbReference>
<evidence type="ECO:0000256" key="1">
    <source>
        <dbReference type="SAM" id="MobiDB-lite"/>
    </source>
</evidence>
<evidence type="ECO:0000313" key="4">
    <source>
        <dbReference type="Proteomes" id="UP001155483"/>
    </source>
</evidence>
<evidence type="ECO:0000259" key="2">
    <source>
        <dbReference type="Pfam" id="PF13539"/>
    </source>
</evidence>
<gene>
    <name evidence="3" type="ORF">OCK74_23635</name>
</gene>
<dbReference type="Pfam" id="PF13539">
    <property type="entry name" value="Peptidase_M15_4"/>
    <property type="match status" value="1"/>
</dbReference>
<feature type="domain" description="Peptidase M15C" evidence="2">
    <location>
        <begin position="62"/>
        <end position="121"/>
    </location>
</feature>
<evidence type="ECO:0000313" key="3">
    <source>
        <dbReference type="EMBL" id="MCU7552131.1"/>
    </source>
</evidence>
<dbReference type="Gene3D" id="3.30.1380.10">
    <property type="match status" value="1"/>
</dbReference>
<proteinExistence type="predicted"/>
<dbReference type="InterPro" id="IPR039561">
    <property type="entry name" value="Peptidase_M15C"/>
</dbReference>
<reference evidence="3" key="2">
    <citation type="submission" date="2023-04" db="EMBL/GenBank/DDBJ databases">
        <title>Paracnuella aquatica gen. nov., sp. nov., a member of the family Chitinophagaceae isolated from a hot spring.</title>
        <authorList>
            <person name="Wang C."/>
        </authorList>
    </citation>
    <scope>NUCLEOTIDE SEQUENCE</scope>
    <source>
        <strain evidence="3">LB-8</strain>
    </source>
</reference>
<sequence length="131" mass="15227">MPSRDIKDAHPILQEQFAKAKETFEKTYPNVTVILTATYRSPEEQNDLYAQGKTKPGKKVTNAKGGQSPHNFKPSFAIDVAFVIDTKVDWSEKWFKLFSTRMVNPKIEWGGQWKYVDYPHYVIKGWKDMIK</sequence>
<comment type="caution">
    <text evidence="3">The sequence shown here is derived from an EMBL/GenBank/DDBJ whole genome shotgun (WGS) entry which is preliminary data.</text>
</comment>
<feature type="region of interest" description="Disordered" evidence="1">
    <location>
        <begin position="45"/>
        <end position="70"/>
    </location>
</feature>
<dbReference type="InterPro" id="IPR009045">
    <property type="entry name" value="Zn_M74/Hedgehog-like"/>
</dbReference>
<keyword evidence="4" id="KW-1185">Reference proteome</keyword>
<protein>
    <submittedName>
        <fullName evidence="3">M15 family metallopeptidase</fullName>
    </submittedName>
</protein>
<dbReference type="AlphaFoldDB" id="A0A9X2XZ72"/>
<dbReference type="CDD" id="cd14845">
    <property type="entry name" value="L-Ala-D-Glu_peptidase_like"/>
    <property type="match status" value="1"/>
</dbReference>
<dbReference type="EMBL" id="JAOTIF010000028">
    <property type="protein sequence ID" value="MCU7552131.1"/>
    <property type="molecule type" value="Genomic_DNA"/>
</dbReference>
<name>A0A9X2XZ72_9BACT</name>
<organism evidence="3 4">
    <name type="scientific">Paraflavisolibacter caeni</name>
    <dbReference type="NCBI Taxonomy" id="2982496"/>
    <lineage>
        <taxon>Bacteria</taxon>
        <taxon>Pseudomonadati</taxon>
        <taxon>Bacteroidota</taxon>
        <taxon>Chitinophagia</taxon>
        <taxon>Chitinophagales</taxon>
        <taxon>Chitinophagaceae</taxon>
        <taxon>Paraflavisolibacter</taxon>
    </lineage>
</organism>
<reference evidence="3" key="1">
    <citation type="submission" date="2022-09" db="EMBL/GenBank/DDBJ databases">
        <authorList>
            <person name="Yuan C."/>
            <person name="Ke Z."/>
        </authorList>
    </citation>
    <scope>NUCLEOTIDE SEQUENCE</scope>
    <source>
        <strain evidence="3">LB-8</strain>
    </source>
</reference>
<accession>A0A9X2XZ72</accession>
<dbReference type="SUPFAM" id="SSF55166">
    <property type="entry name" value="Hedgehog/DD-peptidase"/>
    <property type="match status" value="1"/>
</dbReference>